<dbReference type="RefSeq" id="XP_010230720.1">
    <property type="nucleotide sequence ID" value="XM_010232418.3"/>
</dbReference>
<gene>
    <name evidence="2" type="primary">LOC100839192</name>
    <name evidence="1" type="ORF">BRADI_2g09247v3</name>
</gene>
<dbReference type="AlphaFoldDB" id="A0A0Q3FWA6"/>
<evidence type="ECO:0000313" key="2">
    <source>
        <dbReference type="EnsemblPlants" id="KQK03679"/>
    </source>
</evidence>
<reference evidence="1 2" key="1">
    <citation type="journal article" date="2010" name="Nature">
        <title>Genome sequencing and analysis of the model grass Brachypodium distachyon.</title>
        <authorList>
            <consortium name="International Brachypodium Initiative"/>
        </authorList>
    </citation>
    <scope>NUCLEOTIDE SEQUENCE [LARGE SCALE GENOMIC DNA]</scope>
    <source>
        <strain evidence="1 2">Bd21</strain>
    </source>
</reference>
<dbReference type="Gramene" id="KQK03679">
    <property type="protein sequence ID" value="KQK03679"/>
    <property type="gene ID" value="BRADI_2g09247v3"/>
</dbReference>
<evidence type="ECO:0000313" key="1">
    <source>
        <dbReference type="EMBL" id="KQK03679.1"/>
    </source>
</evidence>
<dbReference type="KEGG" id="bdi:100839192"/>
<dbReference type="Gene3D" id="3.90.70.10">
    <property type="entry name" value="Cysteine proteinases"/>
    <property type="match status" value="1"/>
</dbReference>
<dbReference type="FunCoup" id="A0A0Q3FWA6">
    <property type="interactions" value="252"/>
</dbReference>
<evidence type="ECO:0000313" key="3">
    <source>
        <dbReference type="Proteomes" id="UP000008810"/>
    </source>
</evidence>
<dbReference type="EnsemblPlants" id="KQK03679">
    <property type="protein sequence ID" value="KQK03679"/>
    <property type="gene ID" value="BRADI_2g09247v3"/>
</dbReference>
<sequence>MYGRGPWKWSRTSGRKRRRVEGEENQSVLLHDVPRRIVWGRRSHLDATAWICDVCQHQNEPTRHLFVDLPAFSCGNCDAKAKRVNFRFSFGNLAGNGKCPIGKILDQGNTDDCLLFALAKGTEITARIRTILSGSKDKIPTLDPYRLKKMYKSSRLAEGTGGKISYKDAEAMMKMIELLETNGIPNKARTRTYKIGGVDETSEQFEDIATELANGYPLIVDIFPGSGFSDLSYREVYKCPFNYKTKPAGRRATLHTVILVGAGRWNHGDYYYFLNSYGEHWCVRIHKKTHRQIGGIGKICPEDICFPPYKFFRCM</sequence>
<dbReference type="SUPFAM" id="SSF54001">
    <property type="entry name" value="Cysteine proteinases"/>
    <property type="match status" value="1"/>
</dbReference>
<dbReference type="Proteomes" id="UP000008810">
    <property type="component" value="Chromosome 2"/>
</dbReference>
<reference evidence="2" key="3">
    <citation type="submission" date="2018-08" db="UniProtKB">
        <authorList>
            <consortium name="EnsemblPlants"/>
        </authorList>
    </citation>
    <scope>IDENTIFICATION</scope>
    <source>
        <strain evidence="2">cv. Bd21</strain>
    </source>
</reference>
<dbReference type="ExpressionAtlas" id="A0A0Q3FWA6">
    <property type="expression patterns" value="baseline"/>
</dbReference>
<keyword evidence="3" id="KW-1185">Reference proteome</keyword>
<accession>A0A0Q3FWA6</accession>
<proteinExistence type="predicted"/>
<evidence type="ECO:0008006" key="4">
    <source>
        <dbReference type="Google" id="ProtNLM"/>
    </source>
</evidence>
<dbReference type="EMBL" id="CM000881">
    <property type="protein sequence ID" value="KQK03679.1"/>
    <property type="molecule type" value="Genomic_DNA"/>
</dbReference>
<dbReference type="InterPro" id="IPR038765">
    <property type="entry name" value="Papain-like_cys_pep_sf"/>
</dbReference>
<dbReference type="GeneID" id="100839192"/>
<organism evidence="1">
    <name type="scientific">Brachypodium distachyon</name>
    <name type="common">Purple false brome</name>
    <name type="synonym">Trachynia distachya</name>
    <dbReference type="NCBI Taxonomy" id="15368"/>
    <lineage>
        <taxon>Eukaryota</taxon>
        <taxon>Viridiplantae</taxon>
        <taxon>Streptophyta</taxon>
        <taxon>Embryophyta</taxon>
        <taxon>Tracheophyta</taxon>
        <taxon>Spermatophyta</taxon>
        <taxon>Magnoliopsida</taxon>
        <taxon>Liliopsida</taxon>
        <taxon>Poales</taxon>
        <taxon>Poaceae</taxon>
        <taxon>BOP clade</taxon>
        <taxon>Pooideae</taxon>
        <taxon>Stipodae</taxon>
        <taxon>Brachypodieae</taxon>
        <taxon>Brachypodium</taxon>
    </lineage>
</organism>
<reference evidence="1" key="2">
    <citation type="submission" date="2017-06" db="EMBL/GenBank/DDBJ databases">
        <title>WGS assembly of Brachypodium distachyon.</title>
        <authorList>
            <consortium name="The International Brachypodium Initiative"/>
            <person name="Lucas S."/>
            <person name="Harmon-Smith M."/>
            <person name="Lail K."/>
            <person name="Tice H."/>
            <person name="Grimwood J."/>
            <person name="Bruce D."/>
            <person name="Barry K."/>
            <person name="Shu S."/>
            <person name="Lindquist E."/>
            <person name="Wang M."/>
            <person name="Pitluck S."/>
            <person name="Vogel J.P."/>
            <person name="Garvin D.F."/>
            <person name="Mockler T.C."/>
            <person name="Schmutz J."/>
            <person name="Rokhsar D."/>
            <person name="Bevan M.W."/>
        </authorList>
    </citation>
    <scope>NUCLEOTIDE SEQUENCE</scope>
    <source>
        <strain evidence="1">Bd21</strain>
    </source>
</reference>
<name>A0A0Q3FWA6_BRADI</name>
<protein>
    <recommendedName>
        <fullName evidence="4">Peptidase C1A papain C-terminal domain-containing protein</fullName>
    </recommendedName>
</protein>
<dbReference type="OrthoDB" id="688296at2759"/>